<dbReference type="EMBL" id="AP024270">
    <property type="protein sequence ID" value="BCP65719.1"/>
    <property type="molecule type" value="Genomic_DNA"/>
</dbReference>
<evidence type="ECO:0000256" key="1">
    <source>
        <dbReference type="SAM" id="MobiDB-lite"/>
    </source>
</evidence>
<name>A0A7R7TCR0_THETH</name>
<proteinExistence type="predicted"/>
<dbReference type="RefSeq" id="WP_201351238.1">
    <property type="nucleotide sequence ID" value="NZ_AP024270.1"/>
</dbReference>
<dbReference type="AlphaFoldDB" id="A0A7R7TCR0"/>
<feature type="compositionally biased region" description="Gly residues" evidence="1">
    <location>
        <begin position="278"/>
        <end position="291"/>
    </location>
</feature>
<organism evidence="2 3">
    <name type="scientific">Thermus thermophilus</name>
    <dbReference type="NCBI Taxonomy" id="274"/>
    <lineage>
        <taxon>Bacteria</taxon>
        <taxon>Thermotogati</taxon>
        <taxon>Deinococcota</taxon>
        <taxon>Deinococci</taxon>
        <taxon>Thermales</taxon>
        <taxon>Thermaceae</taxon>
        <taxon>Thermus</taxon>
    </lineage>
</organism>
<evidence type="ECO:0000313" key="3">
    <source>
        <dbReference type="Proteomes" id="UP000596099"/>
    </source>
</evidence>
<accession>A0A7R7TCR0</accession>
<reference evidence="3" key="1">
    <citation type="submission" date="2021-01" db="EMBL/GenBank/DDBJ databases">
        <title>Complete Genome Sequence of Thermus thermophilus Strain HB5018, Isolated from Mine Onsen Hot Spring.</title>
        <authorList>
            <person name="Miyazaki K."/>
            <person name="Moriya T."/>
            <person name="Nemoto N."/>
            <person name="Oshima T."/>
            <person name="Yura K."/>
            <person name="Bessho Y."/>
        </authorList>
    </citation>
    <scope>NUCLEOTIDE SEQUENCE [LARGE SCALE GENOMIC DNA]</scope>
    <source>
        <strain evidence="3">HB5018</strain>
    </source>
</reference>
<feature type="region of interest" description="Disordered" evidence="1">
    <location>
        <begin position="273"/>
        <end position="292"/>
    </location>
</feature>
<protein>
    <submittedName>
        <fullName evidence="2">Uncharacterized protein</fullName>
    </submittedName>
</protein>
<gene>
    <name evidence="2" type="ORF">TthHB5018_06530</name>
</gene>
<dbReference type="Proteomes" id="UP000596099">
    <property type="component" value="Chromosome"/>
</dbReference>
<evidence type="ECO:0000313" key="2">
    <source>
        <dbReference type="EMBL" id="BCP65719.1"/>
    </source>
</evidence>
<sequence>MGIPWYFHRSRLWEQDCPTTLKWLWGLWGYYRGLYERPLEEGETREDREEALLEFWCDDWLSLFNLLEAAWRKGCGWEEARRFLEEALTYPPFLRDVEYWPAWMEAFFLHAEAHGKEVAPEARANLLVHMGKRAPRVVPLKVPEGRGLPPPLPRVRDLEAFWRKLAKAPVPEAEVDFYGGLATLLGLYLHPEGAEAALALGREVAGRRWPWPLPPSFRVWLQGEGRLLYPYHPLLVARRRAAFAWEYLAHVRPSPGLWERPFQDLLPPLEVAARTHPGGRGGGPRPSGPGVGVRAALLREGRGEDAALLEGLLEPFAPLAALEGSP</sequence>